<organism evidence="10">
    <name type="scientific">Tanacetum cinerariifolium</name>
    <name type="common">Dalmatian daisy</name>
    <name type="synonym">Chrysanthemum cinerariifolium</name>
    <dbReference type="NCBI Taxonomy" id="118510"/>
    <lineage>
        <taxon>Eukaryota</taxon>
        <taxon>Viridiplantae</taxon>
        <taxon>Streptophyta</taxon>
        <taxon>Embryophyta</taxon>
        <taxon>Tracheophyta</taxon>
        <taxon>Spermatophyta</taxon>
        <taxon>Magnoliopsida</taxon>
        <taxon>eudicotyledons</taxon>
        <taxon>Gunneridae</taxon>
        <taxon>Pentapetalae</taxon>
        <taxon>asterids</taxon>
        <taxon>campanulids</taxon>
        <taxon>Asterales</taxon>
        <taxon>Asteraceae</taxon>
        <taxon>Asteroideae</taxon>
        <taxon>Anthemideae</taxon>
        <taxon>Anthemidinae</taxon>
        <taxon>Tanacetum</taxon>
    </lineage>
</organism>
<dbReference type="Pfam" id="PF03100">
    <property type="entry name" value="CcmE"/>
    <property type="match status" value="1"/>
</dbReference>
<dbReference type="AlphaFoldDB" id="A0A699WRS7"/>
<keyword evidence="5" id="KW-0201">Cytochrome c-type biogenesis</keyword>
<proteinExistence type="predicted"/>
<evidence type="ECO:0000256" key="9">
    <source>
        <dbReference type="SAM" id="MobiDB-lite"/>
    </source>
</evidence>
<dbReference type="InterPro" id="IPR036127">
    <property type="entry name" value="CcmE-like_sf"/>
</dbReference>
<keyword evidence="2" id="KW-0349">Heme</keyword>
<dbReference type="Gene3D" id="2.40.50.140">
    <property type="entry name" value="Nucleic acid-binding proteins"/>
    <property type="match status" value="1"/>
</dbReference>
<dbReference type="GO" id="GO:0017004">
    <property type="term" value="P:cytochrome complex assembly"/>
    <property type="evidence" value="ECO:0007669"/>
    <property type="project" value="UniProtKB-KW"/>
</dbReference>
<evidence type="ECO:0000313" key="10">
    <source>
        <dbReference type="EMBL" id="GFD48296.1"/>
    </source>
</evidence>
<evidence type="ECO:0000256" key="2">
    <source>
        <dbReference type="ARBA" id="ARBA00022617"/>
    </source>
</evidence>
<keyword evidence="8" id="KW-0472">Membrane</keyword>
<evidence type="ECO:0000256" key="1">
    <source>
        <dbReference type="ARBA" id="ARBA00004370"/>
    </source>
</evidence>
<feature type="region of interest" description="Disordered" evidence="9">
    <location>
        <begin position="73"/>
        <end position="97"/>
    </location>
</feature>
<keyword evidence="4" id="KW-0479">Metal-binding</keyword>
<name>A0A699WRS7_TANCI</name>
<keyword evidence="3" id="KW-0812">Transmembrane</keyword>
<dbReference type="PANTHER" id="PTHR34128:SF2">
    <property type="entry name" value="CYTOCHROME C-TYPE BIOGENESIS PROTEIN CCME HOMOLOG, MITOCHONDRIAL"/>
    <property type="match status" value="1"/>
</dbReference>
<dbReference type="GO" id="GO:0020037">
    <property type="term" value="F:heme binding"/>
    <property type="evidence" value="ECO:0007669"/>
    <property type="project" value="InterPro"/>
</dbReference>
<comment type="subcellular location">
    <subcellularLocation>
        <location evidence="1">Membrane</location>
    </subcellularLocation>
</comment>
<accession>A0A699WRS7</accession>
<evidence type="ECO:0000256" key="3">
    <source>
        <dbReference type="ARBA" id="ARBA00022692"/>
    </source>
</evidence>
<evidence type="ECO:0000256" key="4">
    <source>
        <dbReference type="ARBA" id="ARBA00022723"/>
    </source>
</evidence>
<sequence>GSLQRSADSLDVTFVVTDFNKSVTITYRGILPDLFREGQGIVALGKLNADGVVVADEVLAKHDEKYMPPEVTKALKDSGQSAPGASAQPGALPEKQG</sequence>
<reference evidence="10" key="1">
    <citation type="journal article" date="2019" name="Sci. Rep.">
        <title>Draft genome of Tanacetum cinerariifolium, the natural source of mosquito coil.</title>
        <authorList>
            <person name="Yamashiro T."/>
            <person name="Shiraishi A."/>
            <person name="Satake H."/>
            <person name="Nakayama K."/>
        </authorList>
    </citation>
    <scope>NUCLEOTIDE SEQUENCE</scope>
</reference>
<comment type="caution">
    <text evidence="10">The sequence shown here is derived from an EMBL/GenBank/DDBJ whole genome shotgun (WGS) entry which is preliminary data.</text>
</comment>
<dbReference type="GO" id="GO:0046872">
    <property type="term" value="F:metal ion binding"/>
    <property type="evidence" value="ECO:0007669"/>
    <property type="project" value="UniProtKB-KW"/>
</dbReference>
<keyword evidence="7" id="KW-0408">Iron</keyword>
<dbReference type="GO" id="GO:0017003">
    <property type="term" value="P:protein-heme linkage"/>
    <property type="evidence" value="ECO:0007669"/>
    <property type="project" value="InterPro"/>
</dbReference>
<evidence type="ECO:0000256" key="8">
    <source>
        <dbReference type="ARBA" id="ARBA00023136"/>
    </source>
</evidence>
<keyword evidence="6" id="KW-1133">Transmembrane helix</keyword>
<dbReference type="EMBL" id="BKCJ011719239">
    <property type="protein sequence ID" value="GFD48296.1"/>
    <property type="molecule type" value="Genomic_DNA"/>
</dbReference>
<feature type="non-terminal residue" evidence="10">
    <location>
        <position position="1"/>
    </location>
</feature>
<gene>
    <name evidence="10" type="ORF">Tci_920265</name>
</gene>
<evidence type="ECO:0000256" key="6">
    <source>
        <dbReference type="ARBA" id="ARBA00022989"/>
    </source>
</evidence>
<evidence type="ECO:0000256" key="7">
    <source>
        <dbReference type="ARBA" id="ARBA00023004"/>
    </source>
</evidence>
<protein>
    <submittedName>
        <fullName evidence="10">Cytochrome c-type biogenesis protein CcmE homolog, mitochondrial</fullName>
    </submittedName>
</protein>
<dbReference type="SUPFAM" id="SSF82093">
    <property type="entry name" value="Heme chaperone CcmE"/>
    <property type="match status" value="1"/>
</dbReference>
<dbReference type="InterPro" id="IPR004329">
    <property type="entry name" value="CcmE"/>
</dbReference>
<dbReference type="PANTHER" id="PTHR34128">
    <property type="entry name" value="CYTOCHROME C-TYPE BIOGENESIS PROTEIN CCME HOMOLOG, MITOCHONDRIAL"/>
    <property type="match status" value="1"/>
</dbReference>
<dbReference type="GO" id="GO:0005886">
    <property type="term" value="C:plasma membrane"/>
    <property type="evidence" value="ECO:0007669"/>
    <property type="project" value="InterPro"/>
</dbReference>
<evidence type="ECO:0000256" key="5">
    <source>
        <dbReference type="ARBA" id="ARBA00022748"/>
    </source>
</evidence>
<dbReference type="InterPro" id="IPR012340">
    <property type="entry name" value="NA-bd_OB-fold"/>
</dbReference>